<accession>A0A7C3IE78</accession>
<gene>
    <name evidence="1" type="ORF">ENS59_08015</name>
</gene>
<reference evidence="1" key="1">
    <citation type="journal article" date="2020" name="mSystems">
        <title>Genome- and Community-Level Interaction Insights into Carbon Utilization and Element Cycling Functions of Hydrothermarchaeota in Hydrothermal Sediment.</title>
        <authorList>
            <person name="Zhou Z."/>
            <person name="Liu Y."/>
            <person name="Xu W."/>
            <person name="Pan J."/>
            <person name="Luo Z.H."/>
            <person name="Li M."/>
        </authorList>
    </citation>
    <scope>NUCLEOTIDE SEQUENCE [LARGE SCALE GENOMIC DNA]</scope>
    <source>
        <strain evidence="1">SpSt-503</strain>
    </source>
</reference>
<sequence>MQNFRNIFISKTGFVPRTQAQALKAYLEDIIGPEYYTYRAVNIHPLLEEPWDFQEIDRLLAKPDLDIETIQILITIFDKMLQLPDKEQALFAAESINALEQRYLNQIIALKKKAETDADTDTIRAILQKYQCLAAINKNRPLLRTFYQKEAQQTFIQYRNLLTDPEKDIAAYISLLFDLEAMEEARREILAALQKHPRDEKLHFIVAEFNFRIRSYREVGTYMNQVVKIIKSKTGKEICDFWGIQGERHG</sequence>
<name>A0A7C3IE78_9SPIR</name>
<evidence type="ECO:0000313" key="1">
    <source>
        <dbReference type="EMBL" id="HFH29443.1"/>
    </source>
</evidence>
<dbReference type="EMBL" id="DSVL01000248">
    <property type="protein sequence ID" value="HFH29443.1"/>
    <property type="molecule type" value="Genomic_DNA"/>
</dbReference>
<proteinExistence type="predicted"/>
<protein>
    <submittedName>
        <fullName evidence="1">Uncharacterized protein</fullName>
    </submittedName>
</protein>
<dbReference type="AlphaFoldDB" id="A0A7C3IE78"/>
<organism evidence="1">
    <name type="scientific">Gracilinema caldarium</name>
    <dbReference type="NCBI Taxonomy" id="215591"/>
    <lineage>
        <taxon>Bacteria</taxon>
        <taxon>Pseudomonadati</taxon>
        <taxon>Spirochaetota</taxon>
        <taxon>Spirochaetia</taxon>
        <taxon>Spirochaetales</taxon>
        <taxon>Breznakiellaceae</taxon>
        <taxon>Gracilinema</taxon>
    </lineage>
</organism>
<comment type="caution">
    <text evidence="1">The sequence shown here is derived from an EMBL/GenBank/DDBJ whole genome shotgun (WGS) entry which is preliminary data.</text>
</comment>